<sequence length="145" mass="16077">MNSPNNHKSEVIWVLSNIAAGSPEQIDLLFENANVIEMLADAFECGDHRMRKETGWTVANALTGASNSRLLWLCGTHILSVIPELLCLPLEPDLVERTLFAIESLVAKLPTYVPVIDSYEIFTAVHHVILGDYSDDDTIKVSNEN</sequence>
<gene>
    <name evidence="1" type="ORF">GPUH_LOCUS2795</name>
    <name evidence="2" type="ORF">GPUH_LOCUS3077</name>
</gene>
<dbReference type="AlphaFoldDB" id="A0A183D254"/>
<dbReference type="EMBL" id="UYRT01004420">
    <property type="protein sequence ID" value="VDK36445.1"/>
    <property type="molecule type" value="Genomic_DNA"/>
</dbReference>
<dbReference type="InterPro" id="IPR016024">
    <property type="entry name" value="ARM-type_fold"/>
</dbReference>
<reference evidence="4 5" key="1">
    <citation type="submission" date="2016-06" db="UniProtKB">
        <authorList>
            <consortium name="WormBaseParasite"/>
        </authorList>
    </citation>
    <scope>IDENTIFICATION</scope>
</reference>
<dbReference type="EMBL" id="UYRT01005009">
    <property type="protein sequence ID" value="VDK37723.1"/>
    <property type="molecule type" value="Genomic_DNA"/>
</dbReference>
<keyword evidence="3" id="KW-1185">Reference proteome</keyword>
<dbReference type="InterPro" id="IPR011989">
    <property type="entry name" value="ARM-like"/>
</dbReference>
<dbReference type="Gene3D" id="1.25.10.10">
    <property type="entry name" value="Leucine-rich Repeat Variant"/>
    <property type="match status" value="1"/>
</dbReference>
<evidence type="ECO:0000313" key="2">
    <source>
        <dbReference type="EMBL" id="VDK37723.1"/>
    </source>
</evidence>
<proteinExistence type="predicted"/>
<accession>A0A183D254</accession>
<dbReference type="WBParaSite" id="GPUH_0000280001-mRNA-1">
    <property type="protein sequence ID" value="GPUH_0000280001-mRNA-1"/>
    <property type="gene ID" value="GPUH_0000280001"/>
</dbReference>
<protein>
    <submittedName>
        <fullName evidence="4 5">Importin subunit alpha-1-like</fullName>
    </submittedName>
</protein>
<evidence type="ECO:0000313" key="4">
    <source>
        <dbReference type="WBParaSite" id="GPUH_0000280001-mRNA-1"/>
    </source>
</evidence>
<evidence type="ECO:0000313" key="3">
    <source>
        <dbReference type="Proteomes" id="UP000271098"/>
    </source>
</evidence>
<evidence type="ECO:0000313" key="5">
    <source>
        <dbReference type="WBParaSite" id="GPUH_0000308301-mRNA-1"/>
    </source>
</evidence>
<dbReference type="OrthoDB" id="5808860at2759"/>
<reference evidence="1 3" key="2">
    <citation type="submission" date="2018-11" db="EMBL/GenBank/DDBJ databases">
        <authorList>
            <consortium name="Pathogen Informatics"/>
        </authorList>
    </citation>
    <scope>NUCLEOTIDE SEQUENCE [LARGE SCALE GENOMIC DNA]</scope>
</reference>
<dbReference type="Proteomes" id="UP000271098">
    <property type="component" value="Unassembled WGS sequence"/>
</dbReference>
<organism evidence="4">
    <name type="scientific">Gongylonema pulchrum</name>
    <dbReference type="NCBI Taxonomy" id="637853"/>
    <lineage>
        <taxon>Eukaryota</taxon>
        <taxon>Metazoa</taxon>
        <taxon>Ecdysozoa</taxon>
        <taxon>Nematoda</taxon>
        <taxon>Chromadorea</taxon>
        <taxon>Rhabditida</taxon>
        <taxon>Spirurina</taxon>
        <taxon>Spiruromorpha</taxon>
        <taxon>Spiruroidea</taxon>
        <taxon>Gongylonematidae</taxon>
        <taxon>Gongylonema</taxon>
    </lineage>
</organism>
<evidence type="ECO:0000313" key="1">
    <source>
        <dbReference type="EMBL" id="VDK36445.1"/>
    </source>
</evidence>
<dbReference type="SUPFAM" id="SSF48371">
    <property type="entry name" value="ARM repeat"/>
    <property type="match status" value="1"/>
</dbReference>
<dbReference type="WBParaSite" id="GPUH_0000308301-mRNA-1">
    <property type="protein sequence ID" value="GPUH_0000308301-mRNA-1"/>
    <property type="gene ID" value="GPUH_0000308301"/>
</dbReference>
<name>A0A183D254_9BILA</name>